<dbReference type="InterPro" id="IPR008822">
    <property type="entry name" value="Endonuclease_RusA-like"/>
</dbReference>
<reference evidence="1" key="1">
    <citation type="submission" date="2020-05" db="EMBL/GenBank/DDBJ databases">
        <authorList>
            <person name="Chiriac C."/>
            <person name="Salcher M."/>
            <person name="Ghai R."/>
            <person name="Kavagutti S V."/>
        </authorList>
    </citation>
    <scope>NUCLEOTIDE SEQUENCE</scope>
</reference>
<sequence>MIKIVLALPPSVNRLWRTTVAGRMYRSPKYVTWKKVAVQNAILQAGRRKINGPYKLTLEVVRPDKKRRDLDNLLKAASDCLVEAGIIDDSECEWIDARWVLSEHPCTITIEEIEHENKELS</sequence>
<gene>
    <name evidence="1" type="ORF">UFOVP231_59</name>
</gene>
<protein>
    <submittedName>
        <fullName evidence="1">Endodeoxyribonuclease RUS</fullName>
    </submittedName>
</protein>
<dbReference type="Gene3D" id="3.30.1330.70">
    <property type="entry name" value="Holliday junction resolvase RusA"/>
    <property type="match status" value="1"/>
</dbReference>
<dbReference type="SUPFAM" id="SSF103084">
    <property type="entry name" value="Holliday junction resolvase RusA"/>
    <property type="match status" value="1"/>
</dbReference>
<proteinExistence type="predicted"/>
<dbReference type="InterPro" id="IPR036614">
    <property type="entry name" value="RusA-like_sf"/>
</dbReference>
<dbReference type="GO" id="GO:0006310">
    <property type="term" value="P:DNA recombination"/>
    <property type="evidence" value="ECO:0007669"/>
    <property type="project" value="InterPro"/>
</dbReference>
<evidence type="ECO:0000313" key="1">
    <source>
        <dbReference type="EMBL" id="CAB5220110.1"/>
    </source>
</evidence>
<dbReference type="GO" id="GO:0006281">
    <property type="term" value="P:DNA repair"/>
    <property type="evidence" value="ECO:0007669"/>
    <property type="project" value="InterPro"/>
</dbReference>
<dbReference type="GO" id="GO:0000287">
    <property type="term" value="F:magnesium ion binding"/>
    <property type="evidence" value="ECO:0007669"/>
    <property type="project" value="InterPro"/>
</dbReference>
<accession>A0A6J7WQR5</accession>
<organism evidence="1">
    <name type="scientific">uncultured Caudovirales phage</name>
    <dbReference type="NCBI Taxonomy" id="2100421"/>
    <lineage>
        <taxon>Viruses</taxon>
        <taxon>Duplodnaviria</taxon>
        <taxon>Heunggongvirae</taxon>
        <taxon>Uroviricota</taxon>
        <taxon>Caudoviricetes</taxon>
        <taxon>Peduoviridae</taxon>
        <taxon>Maltschvirus</taxon>
        <taxon>Maltschvirus maltsch</taxon>
    </lineage>
</organism>
<dbReference type="Pfam" id="PF05866">
    <property type="entry name" value="RusA"/>
    <property type="match status" value="1"/>
</dbReference>
<dbReference type="EMBL" id="LR798279">
    <property type="protein sequence ID" value="CAB5220110.1"/>
    <property type="molecule type" value="Genomic_DNA"/>
</dbReference>
<name>A0A6J7WQR5_9CAUD</name>